<reference evidence="2 3" key="1">
    <citation type="submission" date="2016-12" db="EMBL/GenBank/DDBJ databases">
        <title>The draft genome sequence of Actinophytocola sp. 11-183.</title>
        <authorList>
            <person name="Wang W."/>
            <person name="Yuan L."/>
        </authorList>
    </citation>
    <scope>NUCLEOTIDE SEQUENCE [LARGE SCALE GENOMIC DNA]</scope>
    <source>
        <strain evidence="2 3">11-183</strain>
    </source>
</reference>
<dbReference type="InterPro" id="IPR043917">
    <property type="entry name" value="DUF5753"/>
</dbReference>
<evidence type="ECO:0000313" key="3">
    <source>
        <dbReference type="Proteomes" id="UP000185596"/>
    </source>
</evidence>
<dbReference type="EMBL" id="MSIE01000085">
    <property type="protein sequence ID" value="OLF09591.1"/>
    <property type="molecule type" value="Genomic_DNA"/>
</dbReference>
<accession>A0A1Q8C5F2</accession>
<gene>
    <name evidence="2" type="ORF">BU204_33025</name>
</gene>
<dbReference type="STRING" id="1912961.BU204_33025"/>
<sequence length="258" mass="29241">MRLRAIRTQRLRLGLKAAATMAGWHASKLSRTERGLRTVAIHEFAMLLTAWGLAADERDQILRDLAEGSSSGWWDRPIAGVPIDVGTLAAYEAEATELITVVVAVLPGLLQTRETAAAVMAADGVPREDIDRRWMARLQRQQILTTIDYAAFVSETALRTRWGGPRVWREQLAHLLQRDELGLARIRVIPREQTDVVLLNTWHYMRFPEAPPVVHVELGSGVTYIHEAEWYTDLLDRMDRIAVSRDGTRRLIRDMMEG</sequence>
<organism evidence="2 3">
    <name type="scientific">Actinophytocola xanthii</name>
    <dbReference type="NCBI Taxonomy" id="1912961"/>
    <lineage>
        <taxon>Bacteria</taxon>
        <taxon>Bacillati</taxon>
        <taxon>Actinomycetota</taxon>
        <taxon>Actinomycetes</taxon>
        <taxon>Pseudonocardiales</taxon>
        <taxon>Pseudonocardiaceae</taxon>
    </lineage>
</organism>
<dbReference type="AlphaFoldDB" id="A0A1Q8C5F2"/>
<protein>
    <recommendedName>
        <fullName evidence="1">DUF5753 domain-containing protein</fullName>
    </recommendedName>
</protein>
<proteinExistence type="predicted"/>
<dbReference type="Pfam" id="PF19054">
    <property type="entry name" value="DUF5753"/>
    <property type="match status" value="1"/>
</dbReference>
<evidence type="ECO:0000313" key="2">
    <source>
        <dbReference type="EMBL" id="OLF09591.1"/>
    </source>
</evidence>
<keyword evidence="3" id="KW-1185">Reference proteome</keyword>
<comment type="caution">
    <text evidence="2">The sequence shown here is derived from an EMBL/GenBank/DDBJ whole genome shotgun (WGS) entry which is preliminary data.</text>
</comment>
<dbReference type="Proteomes" id="UP000185596">
    <property type="component" value="Unassembled WGS sequence"/>
</dbReference>
<evidence type="ECO:0000259" key="1">
    <source>
        <dbReference type="Pfam" id="PF19054"/>
    </source>
</evidence>
<feature type="domain" description="DUF5753" evidence="1">
    <location>
        <begin position="86"/>
        <end position="253"/>
    </location>
</feature>
<name>A0A1Q8C5F2_9PSEU</name>